<dbReference type="EMBL" id="JAUYVI010000005">
    <property type="protein sequence ID" value="MDQ7249093.1"/>
    <property type="molecule type" value="Genomic_DNA"/>
</dbReference>
<dbReference type="PANTHER" id="PTHR11783">
    <property type="entry name" value="SULFOTRANSFERASE SULT"/>
    <property type="match status" value="1"/>
</dbReference>
<dbReference type="InterPro" id="IPR027417">
    <property type="entry name" value="P-loop_NTPase"/>
</dbReference>
<keyword evidence="2" id="KW-0808">Transferase</keyword>
<evidence type="ECO:0000256" key="2">
    <source>
        <dbReference type="ARBA" id="ARBA00022679"/>
    </source>
</evidence>
<dbReference type="InterPro" id="IPR000863">
    <property type="entry name" value="Sulfotransferase_dom"/>
</dbReference>
<dbReference type="RefSeq" id="WP_379956720.1">
    <property type="nucleotide sequence ID" value="NZ_JAUYVI010000005.1"/>
</dbReference>
<comment type="similarity">
    <text evidence="1">Belongs to the sulfotransferase 1 family.</text>
</comment>
<dbReference type="Pfam" id="PF00685">
    <property type="entry name" value="Sulfotransfer_1"/>
    <property type="match status" value="1"/>
</dbReference>
<name>A0ABU0YMZ9_9PROT</name>
<keyword evidence="5" id="KW-1185">Reference proteome</keyword>
<dbReference type="Gene3D" id="3.40.50.300">
    <property type="entry name" value="P-loop containing nucleotide triphosphate hydrolases"/>
    <property type="match status" value="1"/>
</dbReference>
<comment type="caution">
    <text evidence="4">The sequence shown here is derived from an EMBL/GenBank/DDBJ whole genome shotgun (WGS) entry which is preliminary data.</text>
</comment>
<dbReference type="SUPFAM" id="SSF52540">
    <property type="entry name" value="P-loop containing nucleoside triphosphate hydrolases"/>
    <property type="match status" value="1"/>
</dbReference>
<evidence type="ECO:0000259" key="3">
    <source>
        <dbReference type="Pfam" id="PF00685"/>
    </source>
</evidence>
<accession>A0ABU0YMZ9</accession>
<proteinExistence type="inferred from homology"/>
<reference evidence="5" key="1">
    <citation type="submission" date="2023-08" db="EMBL/GenBank/DDBJ databases">
        <title>Rhodospirillaceae gen. nov., a novel taxon isolated from the Yangtze River Yuezi River estuary sludge.</title>
        <authorList>
            <person name="Ruan L."/>
        </authorList>
    </citation>
    <scope>NUCLEOTIDE SEQUENCE [LARGE SCALE GENOMIC DNA]</scope>
    <source>
        <strain evidence="5">R-7</strain>
    </source>
</reference>
<sequence>MGRIIWLASFPKSGNTWIRAFLHNLLRDPKAGAYDINRLGEFSFSDSTIHFYKQYLTKPVAEWTHQDVMATRWNVQRDLGRMSTDDVFVKTHNAHVEFDGKPMIHMDLTAGAIYIVRNPLDVCISLADHYGCSIDESIRILNDDTSGTPTNDQLVFEMHRTWSVHVFSWTKEPGPWLHVARYEDMLNKPMVAFSRAARFLGLNPPRDRLERAIQASSFKSLRSQEDEKGFRERSYKAEKFFRVGKAGQWRTALSKAQIDRVVEGHKQQMERFGYWPL</sequence>
<feature type="domain" description="Sulfotransferase" evidence="3">
    <location>
        <begin position="5"/>
        <end position="273"/>
    </location>
</feature>
<gene>
    <name evidence="4" type="ORF">Q8A70_15505</name>
</gene>
<protein>
    <submittedName>
        <fullName evidence="4">Sulfotransferase domain-containing protein</fullName>
    </submittedName>
</protein>
<organism evidence="4 5">
    <name type="scientific">Dongia sedimenti</name>
    <dbReference type="NCBI Taxonomy" id="3064282"/>
    <lineage>
        <taxon>Bacteria</taxon>
        <taxon>Pseudomonadati</taxon>
        <taxon>Pseudomonadota</taxon>
        <taxon>Alphaproteobacteria</taxon>
        <taxon>Rhodospirillales</taxon>
        <taxon>Dongiaceae</taxon>
        <taxon>Dongia</taxon>
    </lineage>
</organism>
<evidence type="ECO:0000256" key="1">
    <source>
        <dbReference type="ARBA" id="ARBA00005771"/>
    </source>
</evidence>
<evidence type="ECO:0000313" key="5">
    <source>
        <dbReference type="Proteomes" id="UP001230156"/>
    </source>
</evidence>
<dbReference type="Proteomes" id="UP001230156">
    <property type="component" value="Unassembled WGS sequence"/>
</dbReference>
<evidence type="ECO:0000313" key="4">
    <source>
        <dbReference type="EMBL" id="MDQ7249093.1"/>
    </source>
</evidence>